<dbReference type="PANTHER" id="PTHR47447:SF17">
    <property type="entry name" value="OS12G0638900 PROTEIN"/>
    <property type="match status" value="1"/>
</dbReference>
<evidence type="ECO:0008006" key="8">
    <source>
        <dbReference type="Google" id="ProtNLM"/>
    </source>
</evidence>
<organism evidence="4 7">
    <name type="scientific">Aphanomyces astaci</name>
    <name type="common">Crayfish plague agent</name>
    <dbReference type="NCBI Taxonomy" id="112090"/>
    <lineage>
        <taxon>Eukaryota</taxon>
        <taxon>Sar</taxon>
        <taxon>Stramenopiles</taxon>
        <taxon>Oomycota</taxon>
        <taxon>Saprolegniomycetes</taxon>
        <taxon>Saprolegniales</taxon>
        <taxon>Verrucalvaceae</taxon>
        <taxon>Aphanomyces</taxon>
    </lineage>
</organism>
<dbReference type="Pfam" id="PF13812">
    <property type="entry name" value="PPR_3"/>
    <property type="match status" value="1"/>
</dbReference>
<feature type="repeat" description="PPR" evidence="2">
    <location>
        <begin position="328"/>
        <end position="362"/>
    </location>
</feature>
<keyword evidence="1" id="KW-0677">Repeat</keyword>
<feature type="repeat" description="PPR" evidence="2">
    <location>
        <begin position="258"/>
        <end position="292"/>
    </location>
</feature>
<evidence type="ECO:0000313" key="6">
    <source>
        <dbReference type="Proteomes" id="UP000285430"/>
    </source>
</evidence>
<feature type="compositionally biased region" description="Acidic residues" evidence="3">
    <location>
        <begin position="508"/>
        <end position="537"/>
    </location>
</feature>
<evidence type="ECO:0000256" key="1">
    <source>
        <dbReference type="ARBA" id="ARBA00022737"/>
    </source>
</evidence>
<proteinExistence type="predicted"/>
<feature type="region of interest" description="Disordered" evidence="3">
    <location>
        <begin position="180"/>
        <end position="200"/>
    </location>
</feature>
<evidence type="ECO:0000313" key="7">
    <source>
        <dbReference type="Proteomes" id="UP000285712"/>
    </source>
</evidence>
<name>A0A3R6XLE2_APHAT</name>
<dbReference type="VEuPathDB" id="FungiDB:H257_14628"/>
<dbReference type="EMBL" id="QUTH01002829">
    <property type="protein sequence ID" value="RHZ23567.1"/>
    <property type="molecule type" value="Genomic_DNA"/>
</dbReference>
<feature type="repeat" description="PPR" evidence="2">
    <location>
        <begin position="660"/>
        <end position="694"/>
    </location>
</feature>
<evidence type="ECO:0000313" key="5">
    <source>
        <dbReference type="EMBL" id="RHZ23567.1"/>
    </source>
</evidence>
<dbReference type="Proteomes" id="UP000285430">
    <property type="component" value="Unassembled WGS sequence"/>
</dbReference>
<protein>
    <recommendedName>
        <fullName evidence="8">Pentacotripeptide-repeat region of PRORP domain-containing protein</fullName>
    </recommendedName>
</protein>
<accession>A0A3R6XLE2</accession>
<dbReference type="Proteomes" id="UP000285712">
    <property type="component" value="Unassembled WGS sequence"/>
</dbReference>
<dbReference type="PROSITE" id="PS51375">
    <property type="entry name" value="PPR"/>
    <property type="match status" value="4"/>
</dbReference>
<comment type="caution">
    <text evidence="4">The sequence shown here is derived from an EMBL/GenBank/DDBJ whole genome shotgun (WGS) entry which is preliminary data.</text>
</comment>
<dbReference type="PANTHER" id="PTHR47447">
    <property type="entry name" value="OS03G0856100 PROTEIN"/>
    <property type="match status" value="1"/>
</dbReference>
<dbReference type="Gene3D" id="1.25.40.10">
    <property type="entry name" value="Tetratricopeptide repeat domain"/>
    <property type="match status" value="4"/>
</dbReference>
<feature type="region of interest" description="Disordered" evidence="3">
    <location>
        <begin position="491"/>
        <end position="546"/>
    </location>
</feature>
<gene>
    <name evidence="4" type="ORF">DYB35_006371</name>
    <name evidence="5" type="ORF">DYB37_011878</name>
</gene>
<evidence type="ECO:0000313" key="4">
    <source>
        <dbReference type="EMBL" id="RHY85352.1"/>
    </source>
</evidence>
<dbReference type="NCBIfam" id="TIGR00756">
    <property type="entry name" value="PPR"/>
    <property type="match status" value="4"/>
</dbReference>
<feature type="compositionally biased region" description="Basic and acidic residues" evidence="3">
    <location>
        <begin position="54"/>
        <end position="75"/>
    </location>
</feature>
<evidence type="ECO:0000256" key="3">
    <source>
        <dbReference type="SAM" id="MobiDB-lite"/>
    </source>
</evidence>
<dbReference type="InterPro" id="IPR002885">
    <property type="entry name" value="PPR_rpt"/>
</dbReference>
<dbReference type="Pfam" id="PF13041">
    <property type="entry name" value="PPR_2"/>
    <property type="match status" value="2"/>
</dbReference>
<feature type="repeat" description="PPR" evidence="2">
    <location>
        <begin position="695"/>
        <end position="729"/>
    </location>
</feature>
<feature type="region of interest" description="Disordered" evidence="3">
    <location>
        <begin position="54"/>
        <end position="78"/>
    </location>
</feature>
<reference evidence="6 7" key="1">
    <citation type="submission" date="2018-08" db="EMBL/GenBank/DDBJ databases">
        <title>Aphanomyces genome sequencing and annotation.</title>
        <authorList>
            <person name="Minardi D."/>
            <person name="Oidtmann B."/>
            <person name="Van Der Giezen M."/>
            <person name="Studholme D.J."/>
        </authorList>
    </citation>
    <scope>NUCLEOTIDE SEQUENCE [LARGE SCALE GENOMIC DNA]</scope>
    <source>
        <strain evidence="5 6">Da</strain>
        <strain evidence="4 7">Sv</strain>
    </source>
</reference>
<sequence length="797" mass="90708">MWAAATLLKRSALAARPTLTSSRAFHASPLLLKRKDGASASVVKIPRQFSKTLTKQEKKKKDISRGHKDVAGRMRDAKRKQKQLIKHEAAYAEFEQDEALLKEYDLAFEETINSGRHREYVYNDIMDLTLRDLNPDEVAESFYRLKSKDQTIDLLHDLLRVYAIHKRVDETEAILHQLEQHTDGPIPPPPSSPSTSDDDITTSEDALQVVPKTRKLSPRLKPNERTYGYHIAALAETKQAAKAVRVMGHMKEVGVPVTLQTYNAVMQACTRSGRPDWAYNIFEKMQANGFQPSVVSFTILMNASIAVGDMDRAFETFHIMRAHVAQPSLITFNSLIHGYAKIGRVERCINLLEDMLSLQISPNNVTYASLIHACSKSFHYAHKSWEFFYEMQDNYDIIPDTVVYSYMLNAAARHGDLRSADKLVYLMDKHQVPQTKAILISLLNVYARAQIKSVVRRAKCNIPPPDSLEPIIPTTRHSQLEWDDQGQLIDLDRPGKQNVYSNHNMGYDEGEESDSDDEDDYDDEDSYDSMAGDDDDDSLSRVKTKGLSPADQEILKKYLVDRKPIPVPKYLSGPPPPQEDEDPADVDALAWNPLPLEEFNRFQNANRDQALTVYNKCLELHGPSVALLNNMLSVHANALRLQTARQFVAEEFAKHNLKPDVFTYRSLMRMYTRAKRPQMAIDCVAELHANGIKPDATFYGYLVDYFACQRKLRSAMEVLEEMDRHGLSLPEANAFVLRKLVKKYGIYTELLSEDPNAIHSMSHADLKDMRRTRAAAIADNVKYNRKFYIPRRSQAEV</sequence>
<dbReference type="EMBL" id="QUTG01005572">
    <property type="protein sequence ID" value="RHY85352.1"/>
    <property type="molecule type" value="Genomic_DNA"/>
</dbReference>
<evidence type="ECO:0000256" key="2">
    <source>
        <dbReference type="PROSITE-ProRule" id="PRU00708"/>
    </source>
</evidence>
<dbReference type="InterPro" id="IPR011990">
    <property type="entry name" value="TPR-like_helical_dom_sf"/>
</dbReference>
<dbReference type="Pfam" id="PF01535">
    <property type="entry name" value="PPR"/>
    <property type="match status" value="1"/>
</dbReference>
<dbReference type="AlphaFoldDB" id="A0A3R6XLE2"/>